<dbReference type="Pfam" id="PF01314">
    <property type="entry name" value="AFOR_C"/>
    <property type="match status" value="1"/>
</dbReference>
<dbReference type="EMBL" id="LAZR01056303">
    <property type="protein sequence ID" value="KKK74468.1"/>
    <property type="molecule type" value="Genomic_DNA"/>
</dbReference>
<dbReference type="InterPro" id="IPR013985">
    <property type="entry name" value="Ald_Fedxn_OxRdtase_dom3"/>
</dbReference>
<proteinExistence type="predicted"/>
<dbReference type="GO" id="GO:0051536">
    <property type="term" value="F:iron-sulfur cluster binding"/>
    <property type="evidence" value="ECO:0007669"/>
    <property type="project" value="InterPro"/>
</dbReference>
<dbReference type="GO" id="GO:0009055">
    <property type="term" value="F:electron transfer activity"/>
    <property type="evidence" value="ECO:0007669"/>
    <property type="project" value="InterPro"/>
</dbReference>
<evidence type="ECO:0000259" key="1">
    <source>
        <dbReference type="Pfam" id="PF01314"/>
    </source>
</evidence>
<organism evidence="2">
    <name type="scientific">marine sediment metagenome</name>
    <dbReference type="NCBI Taxonomy" id="412755"/>
    <lineage>
        <taxon>unclassified sequences</taxon>
        <taxon>metagenomes</taxon>
        <taxon>ecological metagenomes</taxon>
    </lineage>
</organism>
<comment type="caution">
    <text evidence="2">The sequence shown here is derived from an EMBL/GenBank/DDBJ whole genome shotgun (WGS) entry which is preliminary data.</text>
</comment>
<dbReference type="InterPro" id="IPR036021">
    <property type="entry name" value="Tungsten_al_ferr_oxy-like_C"/>
</dbReference>
<name>A0A0F8XZN6_9ZZZZ</name>
<accession>A0A0F8XZN6</accession>
<dbReference type="GO" id="GO:0016625">
    <property type="term" value="F:oxidoreductase activity, acting on the aldehyde or oxo group of donors, iron-sulfur protein as acceptor"/>
    <property type="evidence" value="ECO:0007669"/>
    <property type="project" value="InterPro"/>
</dbReference>
<sequence length="55" mass="6587">MGWFDRDKAPKGQVVELDQMLDDYYGYRGWNKKTGKPTKKKLKELGLEREARRVR</sequence>
<reference evidence="2" key="1">
    <citation type="journal article" date="2015" name="Nature">
        <title>Complex archaea that bridge the gap between prokaryotes and eukaryotes.</title>
        <authorList>
            <person name="Spang A."/>
            <person name="Saw J.H."/>
            <person name="Jorgensen S.L."/>
            <person name="Zaremba-Niedzwiedzka K."/>
            <person name="Martijn J."/>
            <person name="Lind A.E."/>
            <person name="van Eijk R."/>
            <person name="Schleper C."/>
            <person name="Guy L."/>
            <person name="Ettema T.J."/>
        </authorList>
    </citation>
    <scope>NUCLEOTIDE SEQUENCE</scope>
</reference>
<dbReference type="Gene3D" id="1.10.599.10">
    <property type="entry name" value="Aldehyde Ferredoxin Oxidoreductase Protein, subunit A, domain 3"/>
    <property type="match status" value="1"/>
</dbReference>
<gene>
    <name evidence="2" type="ORF">LCGC14_2883480</name>
</gene>
<dbReference type="SUPFAM" id="SSF48310">
    <property type="entry name" value="Aldehyde ferredoxin oxidoreductase, C-terminal domains"/>
    <property type="match status" value="1"/>
</dbReference>
<evidence type="ECO:0000313" key="2">
    <source>
        <dbReference type="EMBL" id="KKK74468.1"/>
    </source>
</evidence>
<feature type="domain" description="Aldehyde ferredoxin oxidoreductase C-terminal" evidence="1">
    <location>
        <begin position="9"/>
        <end position="47"/>
    </location>
</feature>
<protein>
    <recommendedName>
        <fullName evidence="1">Aldehyde ferredoxin oxidoreductase C-terminal domain-containing protein</fullName>
    </recommendedName>
</protein>
<dbReference type="InterPro" id="IPR001203">
    <property type="entry name" value="OxRdtase_Ald_Fedxn_C"/>
</dbReference>
<dbReference type="AlphaFoldDB" id="A0A0F8XZN6"/>